<gene>
    <name evidence="1" type="ORF">SDC9_180166</name>
</gene>
<comment type="caution">
    <text evidence="1">The sequence shown here is derived from an EMBL/GenBank/DDBJ whole genome shotgun (WGS) entry which is preliminary data.</text>
</comment>
<dbReference type="AlphaFoldDB" id="A0A645H2I5"/>
<organism evidence="1">
    <name type="scientific">bioreactor metagenome</name>
    <dbReference type="NCBI Taxonomy" id="1076179"/>
    <lineage>
        <taxon>unclassified sequences</taxon>
        <taxon>metagenomes</taxon>
        <taxon>ecological metagenomes</taxon>
    </lineage>
</organism>
<reference evidence="1" key="1">
    <citation type="submission" date="2019-08" db="EMBL/GenBank/DDBJ databases">
        <authorList>
            <person name="Kucharzyk K."/>
            <person name="Murdoch R.W."/>
            <person name="Higgins S."/>
            <person name="Loffler F."/>
        </authorList>
    </citation>
    <scope>NUCLEOTIDE SEQUENCE</scope>
</reference>
<sequence>MYSRTILFFFNYSINNDINIMLFIFLKLNLILQRFNFIIHTHPDKTFTLQLLQKVFMCTLLLFDYRGHDHQSRIILIFHNSIQHLFNSLRFNRNIVRWAVRRSYAGVHQT</sequence>
<proteinExistence type="predicted"/>
<accession>A0A645H2I5</accession>
<evidence type="ECO:0000313" key="1">
    <source>
        <dbReference type="EMBL" id="MPN32686.1"/>
    </source>
</evidence>
<name>A0A645H2I5_9ZZZZ</name>
<dbReference type="EMBL" id="VSSQ01084825">
    <property type="protein sequence ID" value="MPN32686.1"/>
    <property type="molecule type" value="Genomic_DNA"/>
</dbReference>
<protein>
    <submittedName>
        <fullName evidence="1">Uncharacterized protein</fullName>
    </submittedName>
</protein>